<evidence type="ECO:0000313" key="1">
    <source>
        <dbReference type="EMBL" id="MFD1048927.1"/>
    </source>
</evidence>
<sequence>MRTADVSHTEVELGNGIPRAAVDHAKAKMGELARLAPHPLRRVHVRLAKATGSAHSPVLAHVTLDVDGTPLVSHAVGST</sequence>
<name>A0ABW3MFP3_9PSEU</name>
<evidence type="ECO:0000313" key="2">
    <source>
        <dbReference type="Proteomes" id="UP001597045"/>
    </source>
</evidence>
<keyword evidence="2" id="KW-1185">Reference proteome</keyword>
<comment type="caution">
    <text evidence="1">The sequence shown here is derived from an EMBL/GenBank/DDBJ whole genome shotgun (WGS) entry which is preliminary data.</text>
</comment>
<gene>
    <name evidence="1" type="ORF">ACFQ1S_27020</name>
</gene>
<accession>A0ABW3MFP3</accession>
<organism evidence="1 2">
    <name type="scientific">Kibdelosporangium lantanae</name>
    <dbReference type="NCBI Taxonomy" id="1497396"/>
    <lineage>
        <taxon>Bacteria</taxon>
        <taxon>Bacillati</taxon>
        <taxon>Actinomycetota</taxon>
        <taxon>Actinomycetes</taxon>
        <taxon>Pseudonocardiales</taxon>
        <taxon>Pseudonocardiaceae</taxon>
        <taxon>Kibdelosporangium</taxon>
    </lineage>
</organism>
<dbReference type="EMBL" id="JBHTIS010001874">
    <property type="protein sequence ID" value="MFD1048927.1"/>
    <property type="molecule type" value="Genomic_DNA"/>
</dbReference>
<feature type="non-terminal residue" evidence="1">
    <location>
        <position position="79"/>
    </location>
</feature>
<dbReference type="Proteomes" id="UP001597045">
    <property type="component" value="Unassembled WGS sequence"/>
</dbReference>
<protein>
    <submittedName>
        <fullName evidence="1">Uncharacterized protein</fullName>
    </submittedName>
</protein>
<reference evidence="2" key="1">
    <citation type="journal article" date="2019" name="Int. J. Syst. Evol. Microbiol.">
        <title>The Global Catalogue of Microorganisms (GCM) 10K type strain sequencing project: providing services to taxonomists for standard genome sequencing and annotation.</title>
        <authorList>
            <consortium name="The Broad Institute Genomics Platform"/>
            <consortium name="The Broad Institute Genome Sequencing Center for Infectious Disease"/>
            <person name="Wu L."/>
            <person name="Ma J."/>
        </authorList>
    </citation>
    <scope>NUCLEOTIDE SEQUENCE [LARGE SCALE GENOMIC DNA]</scope>
    <source>
        <strain evidence="2">JCM 31486</strain>
    </source>
</reference>
<proteinExistence type="predicted"/>